<reference evidence="1 2" key="1">
    <citation type="journal article" date="2014" name="Mol. Biol. Evol.">
        <title>Massive expansion of Ubiquitination-related gene families within the Chlamydiae.</title>
        <authorList>
            <person name="Domman D."/>
            <person name="Collingro A."/>
            <person name="Lagkouvardos I."/>
            <person name="Gehre L."/>
            <person name="Weinmaier T."/>
            <person name="Rattei T."/>
            <person name="Subtil A."/>
            <person name="Horn M."/>
        </authorList>
    </citation>
    <scope>NUCLEOTIDE SEQUENCE [LARGE SCALE GENOMIC DNA]</scope>
    <source>
        <strain evidence="1 2">EI2</strain>
    </source>
</reference>
<sequence>MHSRTPLKIFASPSADSFDPLKRTLTSSSAQYKDPSPLI</sequence>
<dbReference type="AlphaFoldDB" id="A0A0C1JHP8"/>
<organism evidence="1 2">
    <name type="scientific">Candidatus Protochlamydia amoebophila</name>
    <dbReference type="NCBI Taxonomy" id="362787"/>
    <lineage>
        <taxon>Bacteria</taxon>
        <taxon>Pseudomonadati</taxon>
        <taxon>Chlamydiota</taxon>
        <taxon>Chlamydiia</taxon>
        <taxon>Parachlamydiales</taxon>
        <taxon>Parachlamydiaceae</taxon>
        <taxon>Candidatus Protochlamydia</taxon>
    </lineage>
</organism>
<dbReference type="EMBL" id="JSAN01000128">
    <property type="protein sequence ID" value="KIC70940.1"/>
    <property type="molecule type" value="Genomic_DNA"/>
</dbReference>
<dbReference type="Proteomes" id="UP000031465">
    <property type="component" value="Unassembled WGS sequence"/>
</dbReference>
<evidence type="ECO:0000313" key="2">
    <source>
        <dbReference type="Proteomes" id="UP000031465"/>
    </source>
</evidence>
<evidence type="ECO:0000313" key="1">
    <source>
        <dbReference type="EMBL" id="KIC70940.1"/>
    </source>
</evidence>
<proteinExistence type="predicted"/>
<comment type="caution">
    <text evidence="1">The sequence shown here is derived from an EMBL/GenBank/DDBJ whole genome shotgun (WGS) entry which is preliminary data.</text>
</comment>
<name>A0A0C1JHP8_9BACT</name>
<gene>
    <name evidence="1" type="ORF">DB44_FF00210</name>
</gene>
<protein>
    <submittedName>
        <fullName evidence="1">Uncharacterized protein</fullName>
    </submittedName>
</protein>
<accession>A0A0C1JHP8</accession>